<evidence type="ECO:0000256" key="3">
    <source>
        <dbReference type="ARBA" id="ARBA00022475"/>
    </source>
</evidence>
<proteinExistence type="predicted"/>
<evidence type="ECO:0000256" key="2">
    <source>
        <dbReference type="ARBA" id="ARBA00022448"/>
    </source>
</evidence>
<name>A0A2T0KGW3_9ACTN</name>
<feature type="transmembrane region" description="Helical" evidence="7">
    <location>
        <begin position="278"/>
        <end position="297"/>
    </location>
</feature>
<evidence type="ECO:0000256" key="5">
    <source>
        <dbReference type="ARBA" id="ARBA00022989"/>
    </source>
</evidence>
<feature type="transmembrane region" description="Helical" evidence="7">
    <location>
        <begin position="242"/>
        <end position="266"/>
    </location>
</feature>
<keyword evidence="4 7" id="KW-0812">Transmembrane</keyword>
<dbReference type="Proteomes" id="UP000239415">
    <property type="component" value="Unassembled WGS sequence"/>
</dbReference>
<dbReference type="SUPFAM" id="SSF103473">
    <property type="entry name" value="MFS general substrate transporter"/>
    <property type="match status" value="1"/>
</dbReference>
<evidence type="ECO:0000256" key="4">
    <source>
        <dbReference type="ARBA" id="ARBA00022692"/>
    </source>
</evidence>
<dbReference type="InterPro" id="IPR036259">
    <property type="entry name" value="MFS_trans_sf"/>
</dbReference>
<feature type="transmembrane region" description="Helical" evidence="7">
    <location>
        <begin position="369"/>
        <end position="389"/>
    </location>
</feature>
<dbReference type="Pfam" id="PF05977">
    <property type="entry name" value="MFS_3"/>
    <property type="match status" value="1"/>
</dbReference>
<keyword evidence="5 7" id="KW-1133">Transmembrane helix</keyword>
<dbReference type="PANTHER" id="PTHR23513:SF6">
    <property type="entry name" value="MAJOR FACILITATOR SUPERFAMILY ASSOCIATED DOMAIN-CONTAINING PROTEIN"/>
    <property type="match status" value="1"/>
</dbReference>
<feature type="transmembrane region" description="Helical" evidence="7">
    <location>
        <begin position="214"/>
        <end position="236"/>
    </location>
</feature>
<feature type="transmembrane region" description="Helical" evidence="7">
    <location>
        <begin position="303"/>
        <end position="328"/>
    </location>
</feature>
<dbReference type="GO" id="GO:0005886">
    <property type="term" value="C:plasma membrane"/>
    <property type="evidence" value="ECO:0007669"/>
    <property type="project" value="UniProtKB-SubCell"/>
</dbReference>
<evidence type="ECO:0000256" key="1">
    <source>
        <dbReference type="ARBA" id="ARBA00004651"/>
    </source>
</evidence>
<evidence type="ECO:0000313" key="9">
    <source>
        <dbReference type="Proteomes" id="UP000239415"/>
    </source>
</evidence>
<comment type="subcellular location">
    <subcellularLocation>
        <location evidence="1">Cell membrane</location>
        <topology evidence="1">Multi-pass membrane protein</topology>
    </subcellularLocation>
</comment>
<dbReference type="AlphaFoldDB" id="A0A2T0KGW3"/>
<keyword evidence="2" id="KW-0813">Transport</keyword>
<accession>A0A2T0KGW3</accession>
<keyword evidence="9" id="KW-1185">Reference proteome</keyword>
<dbReference type="Gene3D" id="1.20.1250.20">
    <property type="entry name" value="MFS general substrate transporter like domains"/>
    <property type="match status" value="1"/>
</dbReference>
<organism evidence="8 9">
    <name type="scientific">Actinoplanes italicus</name>
    <dbReference type="NCBI Taxonomy" id="113567"/>
    <lineage>
        <taxon>Bacteria</taxon>
        <taxon>Bacillati</taxon>
        <taxon>Actinomycetota</taxon>
        <taxon>Actinomycetes</taxon>
        <taxon>Micromonosporales</taxon>
        <taxon>Micromonosporaceae</taxon>
        <taxon>Actinoplanes</taxon>
    </lineage>
</organism>
<dbReference type="CDD" id="cd06173">
    <property type="entry name" value="MFS_MefA_like"/>
    <property type="match status" value="1"/>
</dbReference>
<comment type="caution">
    <text evidence="8">The sequence shown here is derived from an EMBL/GenBank/DDBJ whole genome shotgun (WGS) entry which is preliminary data.</text>
</comment>
<gene>
    <name evidence="8" type="ORF">CLV67_104204</name>
</gene>
<sequence>MPGLWRRTDFRLLWAGQTVSQLGEHTALTILPLLAVLTLDAGADQLGLLRAAGQAPQLLLALFAGVWVDRWRTRTVMVCSDLGRAVALAVTGAAAVSGTLGLPALLAVTVVVGALSVFFDIAYQASLTRLVERDLLLPAGSAIEASRSAAQIAGPAVGGAVASLPFAPAAVAVAFLASLAAIAPIREAAPPAPAVRPHIRAGLRFVAGDGALRAICAASGAFQFFLAATMTGYLLFLPRELGLSATAIGLTLAAVGPGALAGSLLAARLPRRLGHGPVLVGAAVIGNGAMLAVPALHGSSAGTLAALVAVNLVSGTFGQLVNVTVIAVRQALTPDALQGRVAATIMFAGMGLTPFGSLFGGLLADRWTLRAALLICTAGMMLSPAIMLVSPLARLGRTVPARAARPAGSRP</sequence>
<dbReference type="EMBL" id="PVMZ01000004">
    <property type="protein sequence ID" value="PRX22676.1"/>
    <property type="molecule type" value="Genomic_DNA"/>
</dbReference>
<evidence type="ECO:0000256" key="6">
    <source>
        <dbReference type="ARBA" id="ARBA00023136"/>
    </source>
</evidence>
<keyword evidence="3" id="KW-1003">Cell membrane</keyword>
<dbReference type="RefSeq" id="WP_239166070.1">
    <property type="nucleotide sequence ID" value="NZ_BOMO01000020.1"/>
</dbReference>
<evidence type="ECO:0000313" key="8">
    <source>
        <dbReference type="EMBL" id="PRX22676.1"/>
    </source>
</evidence>
<feature type="transmembrane region" description="Helical" evidence="7">
    <location>
        <begin position="340"/>
        <end position="363"/>
    </location>
</feature>
<feature type="transmembrane region" description="Helical" evidence="7">
    <location>
        <begin position="47"/>
        <end position="68"/>
    </location>
</feature>
<protein>
    <submittedName>
        <fullName evidence="8">Putative MFS family arabinose efflux permease</fullName>
    </submittedName>
</protein>
<keyword evidence="6 7" id="KW-0472">Membrane</keyword>
<reference evidence="8 9" key="1">
    <citation type="submission" date="2018-03" db="EMBL/GenBank/DDBJ databases">
        <title>Genomic Encyclopedia of Archaeal and Bacterial Type Strains, Phase II (KMG-II): from individual species to whole genera.</title>
        <authorList>
            <person name="Goeker M."/>
        </authorList>
    </citation>
    <scope>NUCLEOTIDE SEQUENCE [LARGE SCALE GENOMIC DNA]</scope>
    <source>
        <strain evidence="8 9">DSM 43146</strain>
    </source>
</reference>
<dbReference type="InterPro" id="IPR010290">
    <property type="entry name" value="TM_effector"/>
</dbReference>
<evidence type="ECO:0000256" key="7">
    <source>
        <dbReference type="SAM" id="Phobius"/>
    </source>
</evidence>
<dbReference type="PANTHER" id="PTHR23513">
    <property type="entry name" value="INTEGRAL MEMBRANE EFFLUX PROTEIN-RELATED"/>
    <property type="match status" value="1"/>
</dbReference>